<feature type="transmembrane region" description="Helical" evidence="9">
    <location>
        <begin position="385"/>
        <end position="409"/>
    </location>
</feature>
<evidence type="ECO:0000313" key="11">
    <source>
        <dbReference type="EMBL" id="SCB24234.1"/>
    </source>
</evidence>
<feature type="transmembrane region" description="Helical" evidence="9">
    <location>
        <begin position="94"/>
        <end position="117"/>
    </location>
</feature>
<evidence type="ECO:0000256" key="1">
    <source>
        <dbReference type="ARBA" id="ARBA00003279"/>
    </source>
</evidence>
<dbReference type="SUPFAM" id="SSF103473">
    <property type="entry name" value="MFS general substrate transporter"/>
    <property type="match status" value="1"/>
</dbReference>
<keyword evidence="6 9" id="KW-1133">Transmembrane helix</keyword>
<dbReference type="GO" id="GO:0005886">
    <property type="term" value="C:plasma membrane"/>
    <property type="evidence" value="ECO:0007669"/>
    <property type="project" value="UniProtKB-SubCell"/>
</dbReference>
<evidence type="ECO:0000313" key="12">
    <source>
        <dbReference type="Proteomes" id="UP000199205"/>
    </source>
</evidence>
<dbReference type="InterPro" id="IPR001958">
    <property type="entry name" value="Tet-R_TetA/multi-R_MdtG-like"/>
</dbReference>
<keyword evidence="4" id="KW-1003">Cell membrane</keyword>
<dbReference type="PANTHER" id="PTHR43124:SF3">
    <property type="entry name" value="CHLORAMPHENICOL EFFLUX PUMP RV0191"/>
    <property type="match status" value="1"/>
</dbReference>
<feature type="transmembrane region" description="Helical" evidence="9">
    <location>
        <begin position="318"/>
        <end position="336"/>
    </location>
</feature>
<feature type="transmembrane region" description="Helical" evidence="9">
    <location>
        <begin position="289"/>
        <end position="312"/>
    </location>
</feature>
<evidence type="ECO:0000256" key="4">
    <source>
        <dbReference type="ARBA" id="ARBA00022475"/>
    </source>
</evidence>
<dbReference type="InterPro" id="IPR011701">
    <property type="entry name" value="MFS"/>
</dbReference>
<evidence type="ECO:0000256" key="9">
    <source>
        <dbReference type="SAM" id="Phobius"/>
    </source>
</evidence>
<feature type="transmembrane region" description="Helical" evidence="9">
    <location>
        <begin position="179"/>
        <end position="198"/>
    </location>
</feature>
<evidence type="ECO:0000256" key="2">
    <source>
        <dbReference type="ARBA" id="ARBA00004651"/>
    </source>
</evidence>
<feature type="transmembrane region" description="Helical" evidence="9">
    <location>
        <begin position="62"/>
        <end position="82"/>
    </location>
</feature>
<comment type="similarity">
    <text evidence="3">Belongs to the major facilitator superfamily. TCR/Tet family.</text>
</comment>
<sequence length="419" mass="43234">MTGNHSIETSRTQSTGETDKIPAAAPPRLTTLILLSALAVLPVNMILPSLPNIAAEFRADRALVNLSVAGYAIVTALIALIAGAASDRYGRRPVVLIAVSIFIAASAGCALAGNIGVFLLCRAMQASIDACFSIALVIIRETSSDRKAASRFGYLAMGWAVAPMLGPMLGGLLDELFGWRANFFILAILGAAIFALSMRDVRETALRSTRPRGNYLAAYGTLASSARFWAHAACMACSMGTFYIFLGGAPLVVAKSLGASGAELGFYMGMTPAGFILGSYLTGRYAARYALSTTVIVARLLTCLGLLIGFALSMLGTTHILAFFGPCMFIGIGNGLTMPAANASVLSIRADLSGTAMGLATAMRIAGGALIASAAGLLLDRSGATYVLLGTMLASASLALLAALGAAVIERRITKLVSA</sequence>
<dbReference type="Pfam" id="PF07690">
    <property type="entry name" value="MFS_1"/>
    <property type="match status" value="1"/>
</dbReference>
<feature type="domain" description="Major facilitator superfamily (MFS) profile" evidence="10">
    <location>
        <begin position="28"/>
        <end position="414"/>
    </location>
</feature>
<feature type="transmembrane region" description="Helical" evidence="9">
    <location>
        <begin position="357"/>
        <end position="379"/>
    </location>
</feature>
<dbReference type="InterPro" id="IPR005829">
    <property type="entry name" value="Sugar_transporter_CS"/>
</dbReference>
<feature type="region of interest" description="Disordered" evidence="8">
    <location>
        <begin position="1"/>
        <end position="23"/>
    </location>
</feature>
<keyword evidence="5 9" id="KW-0812">Transmembrane</keyword>
<dbReference type="PANTHER" id="PTHR43124">
    <property type="entry name" value="PURINE EFFLUX PUMP PBUE"/>
    <property type="match status" value="1"/>
</dbReference>
<dbReference type="EMBL" id="FMAF01000004">
    <property type="protein sequence ID" value="SCB24234.1"/>
    <property type="molecule type" value="Genomic_DNA"/>
</dbReference>
<dbReference type="InterPro" id="IPR036259">
    <property type="entry name" value="MFS_trans_sf"/>
</dbReference>
<gene>
    <name evidence="11" type="ORF">GA0061101_104455</name>
</gene>
<feature type="transmembrane region" description="Helical" evidence="9">
    <location>
        <begin position="152"/>
        <end position="173"/>
    </location>
</feature>
<dbReference type="InterPro" id="IPR020846">
    <property type="entry name" value="MFS_dom"/>
</dbReference>
<dbReference type="OrthoDB" id="9800416at2"/>
<dbReference type="Proteomes" id="UP000199205">
    <property type="component" value="Unassembled WGS sequence"/>
</dbReference>
<dbReference type="PRINTS" id="PR01035">
    <property type="entry name" value="TCRTETA"/>
</dbReference>
<feature type="transmembrane region" description="Helical" evidence="9">
    <location>
        <begin position="264"/>
        <end position="282"/>
    </location>
</feature>
<evidence type="ECO:0000256" key="5">
    <source>
        <dbReference type="ARBA" id="ARBA00022692"/>
    </source>
</evidence>
<dbReference type="InterPro" id="IPR050189">
    <property type="entry name" value="MFS_Efflux_Transporters"/>
</dbReference>
<feature type="transmembrane region" description="Helical" evidence="9">
    <location>
        <begin position="29"/>
        <end position="50"/>
    </location>
</feature>
<organism evidence="11 12">
    <name type="scientific">Rhizobium lusitanum</name>
    <dbReference type="NCBI Taxonomy" id="293958"/>
    <lineage>
        <taxon>Bacteria</taxon>
        <taxon>Pseudomonadati</taxon>
        <taxon>Pseudomonadota</taxon>
        <taxon>Alphaproteobacteria</taxon>
        <taxon>Hyphomicrobiales</taxon>
        <taxon>Rhizobiaceae</taxon>
        <taxon>Rhizobium/Agrobacterium group</taxon>
        <taxon>Rhizobium</taxon>
    </lineage>
</organism>
<comment type="subcellular location">
    <subcellularLocation>
        <location evidence="2">Cell membrane</location>
        <topology evidence="2">Multi-pass membrane protein</topology>
    </subcellularLocation>
</comment>
<dbReference type="RefSeq" id="WP_037192925.1">
    <property type="nucleotide sequence ID" value="NZ_FMAF01000004.1"/>
</dbReference>
<evidence type="ECO:0000256" key="6">
    <source>
        <dbReference type="ARBA" id="ARBA00022989"/>
    </source>
</evidence>
<reference evidence="11 12" key="1">
    <citation type="submission" date="2016-08" db="EMBL/GenBank/DDBJ databases">
        <authorList>
            <person name="Seilhamer J.J."/>
        </authorList>
    </citation>
    <scope>NUCLEOTIDE SEQUENCE [LARGE SCALE GENOMIC DNA]</scope>
    <source>
        <strain evidence="11 12">P1-7</strain>
    </source>
</reference>
<comment type="function">
    <text evidence="1">Resistance to tetracycline by an active tetracycline efflux. This is an energy-dependent process that decreases the accumulation of the antibiotic in whole cells. This protein functions as a metal-tetracycline/H(+) antiporter.</text>
</comment>
<proteinExistence type="inferred from homology"/>
<dbReference type="Gene3D" id="1.20.1720.10">
    <property type="entry name" value="Multidrug resistance protein D"/>
    <property type="match status" value="1"/>
</dbReference>
<dbReference type="PROSITE" id="PS00216">
    <property type="entry name" value="SUGAR_TRANSPORT_1"/>
    <property type="match status" value="1"/>
</dbReference>
<accession>A0A1C3V9J4</accession>
<dbReference type="GO" id="GO:0022857">
    <property type="term" value="F:transmembrane transporter activity"/>
    <property type="evidence" value="ECO:0007669"/>
    <property type="project" value="InterPro"/>
</dbReference>
<name>A0A1C3V9J4_9HYPH</name>
<evidence type="ECO:0000256" key="3">
    <source>
        <dbReference type="ARBA" id="ARBA00007520"/>
    </source>
</evidence>
<protein>
    <submittedName>
        <fullName evidence="11">Multidrug resistance protein</fullName>
    </submittedName>
</protein>
<feature type="transmembrane region" description="Helical" evidence="9">
    <location>
        <begin position="228"/>
        <end position="252"/>
    </location>
</feature>
<dbReference type="AlphaFoldDB" id="A0A1C3V9J4"/>
<evidence type="ECO:0000259" key="10">
    <source>
        <dbReference type="PROSITE" id="PS50850"/>
    </source>
</evidence>
<evidence type="ECO:0000256" key="7">
    <source>
        <dbReference type="ARBA" id="ARBA00023136"/>
    </source>
</evidence>
<dbReference type="PROSITE" id="PS50850">
    <property type="entry name" value="MFS"/>
    <property type="match status" value="1"/>
</dbReference>
<evidence type="ECO:0000256" key="8">
    <source>
        <dbReference type="SAM" id="MobiDB-lite"/>
    </source>
</evidence>
<keyword evidence="7 9" id="KW-0472">Membrane</keyword>
<feature type="compositionally biased region" description="Polar residues" evidence="8">
    <location>
        <begin position="1"/>
        <end position="16"/>
    </location>
</feature>